<feature type="transmembrane region" description="Helical" evidence="1">
    <location>
        <begin position="129"/>
        <end position="154"/>
    </location>
</feature>
<evidence type="ECO:0000256" key="1">
    <source>
        <dbReference type="SAM" id="Phobius"/>
    </source>
</evidence>
<dbReference type="EMBL" id="RBAH01000025">
    <property type="protein sequence ID" value="RKN74211.1"/>
    <property type="molecule type" value="Genomic_DNA"/>
</dbReference>
<organism evidence="3 4">
    <name type="scientific">Paenibacillus ginsengarvi</name>
    <dbReference type="NCBI Taxonomy" id="400777"/>
    <lineage>
        <taxon>Bacteria</taxon>
        <taxon>Bacillati</taxon>
        <taxon>Bacillota</taxon>
        <taxon>Bacilli</taxon>
        <taxon>Bacillales</taxon>
        <taxon>Paenibacillaceae</taxon>
        <taxon>Paenibacillus</taxon>
    </lineage>
</organism>
<dbReference type="Proteomes" id="UP000282311">
    <property type="component" value="Unassembled WGS sequence"/>
</dbReference>
<evidence type="ECO:0000313" key="3">
    <source>
        <dbReference type="EMBL" id="RKN74211.1"/>
    </source>
</evidence>
<dbReference type="RefSeq" id="WP_120750481.1">
    <property type="nucleotide sequence ID" value="NZ_RBAH01000025.1"/>
</dbReference>
<dbReference type="OrthoDB" id="2926024at2"/>
<accession>A0A3B0BNK1</accession>
<dbReference type="Pfam" id="PF09835">
    <property type="entry name" value="DUF2062"/>
    <property type="match status" value="1"/>
</dbReference>
<sequence length="187" mass="21145">MPVQEGRSADFRTKSRWAKAWRGMTRWFKYKYLQLSRAKGGAAKVAAGFSIGLAVEMFTLPTFGLAFFLIFPLVYLFRASLAGALIGFVFGKIIYIPVAFLNAKVGGFILPDHLGNWISLLPHWLRKMIYMNAKLIVGGMVNGTAMALLLYFPLKQLLGLFTARRSEKRRLRREQVVLKANDSINRP</sequence>
<evidence type="ECO:0000259" key="2">
    <source>
        <dbReference type="Pfam" id="PF09835"/>
    </source>
</evidence>
<keyword evidence="1" id="KW-0812">Transmembrane</keyword>
<keyword evidence="1" id="KW-1133">Transmembrane helix</keyword>
<protein>
    <submittedName>
        <fullName evidence="3">DUF2062 domain-containing protein</fullName>
    </submittedName>
</protein>
<keyword evidence="4" id="KW-1185">Reference proteome</keyword>
<proteinExistence type="predicted"/>
<keyword evidence="1" id="KW-0472">Membrane</keyword>
<feature type="domain" description="DUF2062" evidence="2">
    <location>
        <begin position="26"/>
        <end position="165"/>
    </location>
</feature>
<name>A0A3B0BNK1_9BACL</name>
<feature type="transmembrane region" description="Helical" evidence="1">
    <location>
        <begin position="58"/>
        <end position="77"/>
    </location>
</feature>
<dbReference type="AlphaFoldDB" id="A0A3B0BNK1"/>
<comment type="caution">
    <text evidence="3">The sequence shown here is derived from an EMBL/GenBank/DDBJ whole genome shotgun (WGS) entry which is preliminary data.</text>
</comment>
<reference evidence="3 4" key="1">
    <citation type="journal article" date="2007" name="Int. J. Syst. Evol. Microbiol.">
        <title>Paenibacillus ginsengarvi sp. nov., isolated from soil from ginseng cultivation.</title>
        <authorList>
            <person name="Yoon M.H."/>
            <person name="Ten L.N."/>
            <person name="Im W.T."/>
        </authorList>
    </citation>
    <scope>NUCLEOTIDE SEQUENCE [LARGE SCALE GENOMIC DNA]</scope>
    <source>
        <strain evidence="3 4">KCTC 13059</strain>
    </source>
</reference>
<dbReference type="InterPro" id="IPR018639">
    <property type="entry name" value="DUF2062"/>
</dbReference>
<gene>
    <name evidence="3" type="ORF">D7M11_27575</name>
</gene>
<feature type="transmembrane region" description="Helical" evidence="1">
    <location>
        <begin position="84"/>
        <end position="109"/>
    </location>
</feature>
<evidence type="ECO:0000313" key="4">
    <source>
        <dbReference type="Proteomes" id="UP000282311"/>
    </source>
</evidence>